<feature type="compositionally biased region" description="Acidic residues" evidence="10">
    <location>
        <begin position="401"/>
        <end position="414"/>
    </location>
</feature>
<evidence type="ECO:0000259" key="11">
    <source>
        <dbReference type="PROSITE" id="PS50011"/>
    </source>
</evidence>
<dbReference type="InterPro" id="IPR051334">
    <property type="entry name" value="SRPK"/>
</dbReference>
<proteinExistence type="predicted"/>
<evidence type="ECO:0000256" key="10">
    <source>
        <dbReference type="SAM" id="MobiDB-lite"/>
    </source>
</evidence>
<dbReference type="FunFam" id="3.30.200.20:FF:000770">
    <property type="entry name" value="SRSF protein kinase 2"/>
    <property type="match status" value="1"/>
</dbReference>
<evidence type="ECO:0000256" key="1">
    <source>
        <dbReference type="ARBA" id="ARBA00012513"/>
    </source>
</evidence>
<keyword evidence="6 9" id="KW-0067">ATP-binding</keyword>
<feature type="region of interest" description="Disordered" evidence="10">
    <location>
        <begin position="1"/>
        <end position="22"/>
    </location>
</feature>
<sequence>MESKDDSGTPRTSEQTQLEGEEEDIEDYHYGGYHPCNIGDTFKDGRYVIVRKLGWGYFSTVWLARDTVNNGEFVALKIVRSAKNYTETALDEVKLLKTIANSDKNHPGIKYVVRLLDEFIHSGPNGDHVCMVFEVLGENLLSLMRRYHYKGLPVKLVKQITVQVMLALDYLHRKCGIIHTDLKPENVLIKIKYVDNVINQMDSASIKSAFIDNGKGTTKITNSQPLPSPLKMPLRKIQSELIKNVNGSTGFGYNNTPSRQDVINSLRSKSQAQSNLPRSHTPTNTFDLRFSSDDILKSVGSSKAGDMRKNIETDTETQIKTKTQPQTQTQTQKEPKNETETETETDTGTKTHIGTETETETETEVQPQPYTQSCSQTGIKTETNQSSHLGSDVNTVYNENNDNEFNDNDSDNDSDITALEDDRIVVKIADFGNACTVDHHFTEDIQTRQYRSPEVLLGGKWGAGADCWSLACMVFELLSGDYLFEPQSGKTYTKDEDHIAQVMELLGPLPPILFTGKNVPLYFDKQFHLLNISKLKVWPLPYVLVGKYDFEESEVKKICELLLPLLDLNPENRSDCGSLLKKEWLLGQPNYDHIVIDRDPNAKSGNDIRGWSSEAAPLTDVCPSRANIS</sequence>
<dbReference type="PROSITE" id="PS00108">
    <property type="entry name" value="PROTEIN_KINASE_ST"/>
    <property type="match status" value="1"/>
</dbReference>
<keyword evidence="13" id="KW-1185">Reference proteome</keyword>
<feature type="compositionally biased region" description="Polar residues" evidence="10">
    <location>
        <begin position="266"/>
        <end position="286"/>
    </location>
</feature>
<dbReference type="Pfam" id="PF00069">
    <property type="entry name" value="Pkinase"/>
    <property type="match status" value="2"/>
</dbReference>
<evidence type="ECO:0000256" key="3">
    <source>
        <dbReference type="ARBA" id="ARBA00022679"/>
    </source>
</evidence>
<dbReference type="GO" id="GO:0050684">
    <property type="term" value="P:regulation of mRNA processing"/>
    <property type="evidence" value="ECO:0007669"/>
    <property type="project" value="TreeGrafter"/>
</dbReference>
<gene>
    <name evidence="12" type="ORF">DASB73_031000</name>
</gene>
<comment type="caution">
    <text evidence="12">The sequence shown here is derived from an EMBL/GenBank/DDBJ whole genome shotgun (WGS) entry which is preliminary data.</text>
</comment>
<dbReference type="InterPro" id="IPR011009">
    <property type="entry name" value="Kinase-like_dom_sf"/>
</dbReference>
<dbReference type="InterPro" id="IPR000719">
    <property type="entry name" value="Prot_kinase_dom"/>
</dbReference>
<comment type="catalytic activity">
    <reaction evidence="8">
        <text>L-seryl-[protein] + ATP = O-phospho-L-seryl-[protein] + ADP + H(+)</text>
        <dbReference type="Rhea" id="RHEA:17989"/>
        <dbReference type="Rhea" id="RHEA-COMP:9863"/>
        <dbReference type="Rhea" id="RHEA-COMP:11604"/>
        <dbReference type="ChEBI" id="CHEBI:15378"/>
        <dbReference type="ChEBI" id="CHEBI:29999"/>
        <dbReference type="ChEBI" id="CHEBI:30616"/>
        <dbReference type="ChEBI" id="CHEBI:83421"/>
        <dbReference type="ChEBI" id="CHEBI:456216"/>
        <dbReference type="EC" id="2.7.11.1"/>
    </reaction>
</comment>
<comment type="catalytic activity">
    <reaction evidence="7">
        <text>L-threonyl-[protein] + ATP = O-phospho-L-threonyl-[protein] + ADP + H(+)</text>
        <dbReference type="Rhea" id="RHEA:46608"/>
        <dbReference type="Rhea" id="RHEA-COMP:11060"/>
        <dbReference type="Rhea" id="RHEA-COMP:11605"/>
        <dbReference type="ChEBI" id="CHEBI:15378"/>
        <dbReference type="ChEBI" id="CHEBI:30013"/>
        <dbReference type="ChEBI" id="CHEBI:30616"/>
        <dbReference type="ChEBI" id="CHEBI:61977"/>
        <dbReference type="ChEBI" id="CHEBI:456216"/>
        <dbReference type="EC" id="2.7.11.1"/>
    </reaction>
</comment>
<evidence type="ECO:0000256" key="4">
    <source>
        <dbReference type="ARBA" id="ARBA00022741"/>
    </source>
</evidence>
<dbReference type="FunFam" id="1.10.510.10:FF:000275">
    <property type="entry name" value="SRSF protein kinase 2 isoform X3"/>
    <property type="match status" value="1"/>
</dbReference>
<dbReference type="InterPro" id="IPR008271">
    <property type="entry name" value="Ser/Thr_kinase_AS"/>
</dbReference>
<evidence type="ECO:0000256" key="2">
    <source>
        <dbReference type="ARBA" id="ARBA00022527"/>
    </source>
</evidence>
<dbReference type="PROSITE" id="PS00107">
    <property type="entry name" value="PROTEIN_KINASE_ATP"/>
    <property type="match status" value="1"/>
</dbReference>
<dbReference type="GO" id="GO:0004674">
    <property type="term" value="F:protein serine/threonine kinase activity"/>
    <property type="evidence" value="ECO:0007669"/>
    <property type="project" value="UniProtKB-KW"/>
</dbReference>
<keyword evidence="2 12" id="KW-0723">Serine/threonine-protein kinase</keyword>
<reference evidence="12 13" key="1">
    <citation type="journal article" date="2023" name="Elife">
        <title>Identification of key yeast species and microbe-microbe interactions impacting larval growth of Drosophila in the wild.</title>
        <authorList>
            <person name="Mure A."/>
            <person name="Sugiura Y."/>
            <person name="Maeda R."/>
            <person name="Honda K."/>
            <person name="Sakurai N."/>
            <person name="Takahashi Y."/>
            <person name="Watada M."/>
            <person name="Katoh T."/>
            <person name="Gotoh A."/>
            <person name="Gotoh Y."/>
            <person name="Taniguchi I."/>
            <person name="Nakamura K."/>
            <person name="Hayashi T."/>
            <person name="Katayama T."/>
            <person name="Uemura T."/>
            <person name="Hattori Y."/>
        </authorList>
    </citation>
    <scope>NUCLEOTIDE SEQUENCE [LARGE SCALE GENOMIC DNA]</scope>
    <source>
        <strain evidence="12 13">SB-73</strain>
    </source>
</reference>
<evidence type="ECO:0000313" key="13">
    <source>
        <dbReference type="Proteomes" id="UP001362899"/>
    </source>
</evidence>
<accession>A0AAV5RM03</accession>
<dbReference type="SUPFAM" id="SSF56112">
    <property type="entry name" value="Protein kinase-like (PK-like)"/>
    <property type="match status" value="1"/>
</dbReference>
<feature type="compositionally biased region" description="Polar residues" evidence="10">
    <location>
        <begin position="373"/>
        <end position="397"/>
    </location>
</feature>
<protein>
    <recommendedName>
        <fullName evidence="1">non-specific serine/threonine protein kinase</fullName>
        <ecNumber evidence="1">2.7.11.1</ecNumber>
    </recommendedName>
</protein>
<feature type="compositionally biased region" description="Low complexity" evidence="10">
    <location>
        <begin position="316"/>
        <end position="332"/>
    </location>
</feature>
<keyword evidence="3" id="KW-0808">Transferase</keyword>
<feature type="domain" description="Protein kinase" evidence="11">
    <location>
        <begin position="47"/>
        <end position="585"/>
    </location>
</feature>
<evidence type="ECO:0000256" key="6">
    <source>
        <dbReference type="ARBA" id="ARBA00022840"/>
    </source>
</evidence>
<dbReference type="GO" id="GO:0005524">
    <property type="term" value="F:ATP binding"/>
    <property type="evidence" value="ECO:0007669"/>
    <property type="project" value="UniProtKB-UniRule"/>
</dbReference>
<name>A0AAV5RM03_STABA</name>
<dbReference type="GO" id="GO:0005634">
    <property type="term" value="C:nucleus"/>
    <property type="evidence" value="ECO:0007669"/>
    <property type="project" value="TreeGrafter"/>
</dbReference>
<keyword evidence="5 12" id="KW-0418">Kinase</keyword>
<organism evidence="12 13">
    <name type="scientific">Starmerella bacillaris</name>
    <name type="common">Yeast</name>
    <name type="synonym">Candida zemplinina</name>
    <dbReference type="NCBI Taxonomy" id="1247836"/>
    <lineage>
        <taxon>Eukaryota</taxon>
        <taxon>Fungi</taxon>
        <taxon>Dikarya</taxon>
        <taxon>Ascomycota</taxon>
        <taxon>Saccharomycotina</taxon>
        <taxon>Dipodascomycetes</taxon>
        <taxon>Dipodascales</taxon>
        <taxon>Trichomonascaceae</taxon>
        <taxon>Starmerella</taxon>
    </lineage>
</organism>
<evidence type="ECO:0000313" key="12">
    <source>
        <dbReference type="EMBL" id="GMM52137.1"/>
    </source>
</evidence>
<evidence type="ECO:0000256" key="7">
    <source>
        <dbReference type="ARBA" id="ARBA00047899"/>
    </source>
</evidence>
<evidence type="ECO:0000256" key="5">
    <source>
        <dbReference type="ARBA" id="ARBA00022777"/>
    </source>
</evidence>
<evidence type="ECO:0000256" key="9">
    <source>
        <dbReference type="PROSITE-ProRule" id="PRU10141"/>
    </source>
</evidence>
<dbReference type="GO" id="GO:0005737">
    <property type="term" value="C:cytoplasm"/>
    <property type="evidence" value="ECO:0007669"/>
    <property type="project" value="TreeGrafter"/>
</dbReference>
<dbReference type="AlphaFoldDB" id="A0AAV5RM03"/>
<dbReference type="PANTHER" id="PTHR47634:SF9">
    <property type="entry name" value="PROTEIN KINASE DOMAIN-CONTAINING PROTEIN-RELATED"/>
    <property type="match status" value="1"/>
</dbReference>
<dbReference type="PANTHER" id="PTHR47634">
    <property type="entry name" value="PROTEIN KINASE DOMAIN-CONTAINING PROTEIN-RELATED"/>
    <property type="match status" value="1"/>
</dbReference>
<dbReference type="GO" id="GO:0000245">
    <property type="term" value="P:spliceosomal complex assembly"/>
    <property type="evidence" value="ECO:0007669"/>
    <property type="project" value="TreeGrafter"/>
</dbReference>
<dbReference type="InterPro" id="IPR017441">
    <property type="entry name" value="Protein_kinase_ATP_BS"/>
</dbReference>
<feature type="compositionally biased region" description="Polar residues" evidence="10">
    <location>
        <begin position="9"/>
        <end position="18"/>
    </location>
</feature>
<dbReference type="Gene3D" id="3.30.200.20">
    <property type="entry name" value="Phosphorylase Kinase, domain 1"/>
    <property type="match status" value="1"/>
</dbReference>
<dbReference type="EC" id="2.7.11.1" evidence="1"/>
<dbReference type="Proteomes" id="UP001362899">
    <property type="component" value="Unassembled WGS sequence"/>
</dbReference>
<feature type="region of interest" description="Disordered" evidence="10">
    <location>
        <begin position="266"/>
        <end position="414"/>
    </location>
</feature>
<feature type="binding site" evidence="9">
    <location>
        <position position="77"/>
    </location>
    <ligand>
        <name>ATP</name>
        <dbReference type="ChEBI" id="CHEBI:30616"/>
    </ligand>
</feature>
<dbReference type="SMART" id="SM00220">
    <property type="entry name" value="S_TKc"/>
    <property type="match status" value="1"/>
</dbReference>
<dbReference type="EMBL" id="BTGC01000008">
    <property type="protein sequence ID" value="GMM52137.1"/>
    <property type="molecule type" value="Genomic_DNA"/>
</dbReference>
<keyword evidence="4 9" id="KW-0547">Nucleotide-binding</keyword>
<evidence type="ECO:0000256" key="8">
    <source>
        <dbReference type="ARBA" id="ARBA00048679"/>
    </source>
</evidence>
<dbReference type="PROSITE" id="PS50011">
    <property type="entry name" value="PROTEIN_KINASE_DOM"/>
    <property type="match status" value="1"/>
</dbReference>
<dbReference type="Gene3D" id="1.10.510.10">
    <property type="entry name" value="Transferase(Phosphotransferase) domain 1"/>
    <property type="match status" value="1"/>
</dbReference>